<proteinExistence type="predicted"/>
<reference evidence="1 2" key="1">
    <citation type="submission" date="2017-03" db="EMBL/GenBank/DDBJ databases">
        <authorList>
            <person name="Afonso C.L."/>
            <person name="Miller P.J."/>
            <person name="Scott M.A."/>
            <person name="Spackman E."/>
            <person name="Goraichik I."/>
            <person name="Dimitrov K.M."/>
            <person name="Suarez D.L."/>
            <person name="Swayne D.E."/>
        </authorList>
    </citation>
    <scope>NUCLEOTIDE SEQUENCE [LARGE SCALE GENOMIC DNA]</scope>
    <source>
        <strain evidence="1 2">DNF00076</strain>
    </source>
</reference>
<dbReference type="RefSeq" id="WP_103003503.1">
    <property type="nucleotide sequence ID" value="NZ_JBETXH010000001.1"/>
</dbReference>
<dbReference type="AlphaFoldDB" id="A0A2K0XHS8"/>
<gene>
    <name evidence="1" type="ORF">BFS16_07855</name>
</gene>
<dbReference type="Proteomes" id="UP000236634">
    <property type="component" value="Unassembled WGS sequence"/>
</dbReference>
<sequence>MERKLIYLAYQTDAWHSVETRKLVYIGENLEETIRKMVDFLSLTEEDAKQLRQWRQTSCNNRDFEVMIERQFVNDFTV</sequence>
<protein>
    <submittedName>
        <fullName evidence="1">Uncharacterized protein</fullName>
    </submittedName>
</protein>
<organism evidence="1 2">
    <name type="scientific">Hoylesella timonensis</name>
    <dbReference type="NCBI Taxonomy" id="386414"/>
    <lineage>
        <taxon>Bacteria</taxon>
        <taxon>Pseudomonadati</taxon>
        <taxon>Bacteroidota</taxon>
        <taxon>Bacteroidia</taxon>
        <taxon>Bacteroidales</taxon>
        <taxon>Prevotellaceae</taxon>
        <taxon>Hoylesella</taxon>
    </lineage>
</organism>
<name>A0A2K0XHS8_9BACT</name>
<comment type="caution">
    <text evidence="1">The sequence shown here is derived from an EMBL/GenBank/DDBJ whole genome shotgun (WGS) entry which is preliminary data.</text>
</comment>
<evidence type="ECO:0000313" key="2">
    <source>
        <dbReference type="Proteomes" id="UP000236634"/>
    </source>
</evidence>
<evidence type="ECO:0000313" key="1">
    <source>
        <dbReference type="EMBL" id="PNP94081.1"/>
    </source>
</evidence>
<accession>A0A2K0XHS8</accession>
<dbReference type="EMBL" id="NBAX01000006">
    <property type="protein sequence ID" value="PNP94081.1"/>
    <property type="molecule type" value="Genomic_DNA"/>
</dbReference>